<dbReference type="AlphaFoldDB" id="A0A937AFJ0"/>
<evidence type="ECO:0000313" key="2">
    <source>
        <dbReference type="EMBL" id="MBL0765293.1"/>
    </source>
</evidence>
<evidence type="ECO:0008006" key="4">
    <source>
        <dbReference type="Google" id="ProtNLM"/>
    </source>
</evidence>
<dbReference type="EMBL" id="JAERQG010000002">
    <property type="protein sequence ID" value="MBL0765293.1"/>
    <property type="molecule type" value="Genomic_DNA"/>
</dbReference>
<gene>
    <name evidence="2" type="ORF">JKP34_08540</name>
</gene>
<accession>A0A937AFJ0</accession>
<sequence>MKKLLILVFTFITLFQLQAQINSTDSTTGSVRDKFWGIQTNGLELLYYQEHKLTPSIAIRGEAGFTNAFFSSGGATRENTSDFFTLLNFSAEPKWYYNLKKRSAKGKSIAFNAGNYIGLRTSYSPKWVVLSSMNKNLIDADHTITIVPTFGMRRNLGKLFDFELGLGVGYGFYFDGSENYFDHSLFIIPHLRFGFKK</sequence>
<protein>
    <recommendedName>
        <fullName evidence="4">DUF3575 domain-containing protein</fullName>
    </recommendedName>
</protein>
<evidence type="ECO:0000256" key="1">
    <source>
        <dbReference type="SAM" id="SignalP"/>
    </source>
</evidence>
<dbReference type="RefSeq" id="WP_201919771.1">
    <property type="nucleotide sequence ID" value="NZ_JAERQG010000002.1"/>
</dbReference>
<feature type="signal peptide" evidence="1">
    <location>
        <begin position="1"/>
        <end position="19"/>
    </location>
</feature>
<keyword evidence="3" id="KW-1185">Reference proteome</keyword>
<dbReference type="Proteomes" id="UP000642920">
    <property type="component" value="Unassembled WGS sequence"/>
</dbReference>
<evidence type="ECO:0000313" key="3">
    <source>
        <dbReference type="Proteomes" id="UP000642920"/>
    </source>
</evidence>
<organism evidence="2 3">
    <name type="scientific">Marivirga atlantica</name>
    <dbReference type="NCBI Taxonomy" id="1548457"/>
    <lineage>
        <taxon>Bacteria</taxon>
        <taxon>Pseudomonadati</taxon>
        <taxon>Bacteroidota</taxon>
        <taxon>Cytophagia</taxon>
        <taxon>Cytophagales</taxon>
        <taxon>Marivirgaceae</taxon>
        <taxon>Marivirga</taxon>
    </lineage>
</organism>
<keyword evidence="1" id="KW-0732">Signal</keyword>
<name>A0A937AFJ0_9BACT</name>
<comment type="caution">
    <text evidence="2">The sequence shown here is derived from an EMBL/GenBank/DDBJ whole genome shotgun (WGS) entry which is preliminary data.</text>
</comment>
<reference evidence="2" key="1">
    <citation type="submission" date="2021-01" db="EMBL/GenBank/DDBJ databases">
        <title>Marivirga sp. nov., isolated from intertidal surface sediments.</title>
        <authorList>
            <person name="Zhang M."/>
        </authorList>
    </citation>
    <scope>NUCLEOTIDE SEQUENCE</scope>
    <source>
        <strain evidence="2">SM1354</strain>
    </source>
</reference>
<feature type="chain" id="PRO_5037737705" description="DUF3575 domain-containing protein" evidence="1">
    <location>
        <begin position="20"/>
        <end position="197"/>
    </location>
</feature>
<proteinExistence type="predicted"/>